<dbReference type="GO" id="GO:0003700">
    <property type="term" value="F:DNA-binding transcription factor activity"/>
    <property type="evidence" value="ECO:0007669"/>
    <property type="project" value="InterPro"/>
</dbReference>
<dbReference type="PANTHER" id="PTHR43280:SF28">
    <property type="entry name" value="HTH-TYPE TRANSCRIPTIONAL ACTIVATOR RHAS"/>
    <property type="match status" value="1"/>
</dbReference>
<organism evidence="6">
    <name type="scientific">uncultured organism</name>
    <dbReference type="NCBI Taxonomy" id="155900"/>
    <lineage>
        <taxon>unclassified sequences</taxon>
        <taxon>environmental samples</taxon>
    </lineage>
</organism>
<dbReference type="SUPFAM" id="SSF46689">
    <property type="entry name" value="Homeodomain-like"/>
    <property type="match status" value="2"/>
</dbReference>
<feature type="domain" description="HTH araC/xylS-type" evidence="4">
    <location>
        <begin position="423"/>
        <end position="521"/>
    </location>
</feature>
<dbReference type="Gene3D" id="1.10.10.60">
    <property type="entry name" value="Homeodomain-like"/>
    <property type="match status" value="2"/>
</dbReference>
<dbReference type="SMART" id="SM00342">
    <property type="entry name" value="HTH_ARAC"/>
    <property type="match status" value="1"/>
</dbReference>
<accession>A0A447I5A4</accession>
<dbReference type="Pfam" id="PF00072">
    <property type="entry name" value="Response_reg"/>
    <property type="match status" value="1"/>
</dbReference>
<dbReference type="InterPro" id="IPR018060">
    <property type="entry name" value="HTH_AraC"/>
</dbReference>
<evidence type="ECO:0000259" key="5">
    <source>
        <dbReference type="PROSITE" id="PS50110"/>
    </source>
</evidence>
<dbReference type="SMART" id="SM00448">
    <property type="entry name" value="REC"/>
    <property type="match status" value="1"/>
</dbReference>
<dbReference type="Gene3D" id="3.40.50.2300">
    <property type="match status" value="1"/>
</dbReference>
<proteinExistence type="predicted"/>
<feature type="domain" description="Response regulatory" evidence="5">
    <location>
        <begin position="2"/>
        <end position="119"/>
    </location>
</feature>
<name>A0A447I5A4_9ZZZZ</name>
<dbReference type="InterPro" id="IPR001789">
    <property type="entry name" value="Sig_transdc_resp-reg_receiver"/>
</dbReference>
<evidence type="ECO:0000256" key="3">
    <source>
        <dbReference type="ARBA" id="ARBA00023163"/>
    </source>
</evidence>
<dbReference type="PROSITE" id="PS01124">
    <property type="entry name" value="HTH_ARAC_FAMILY_2"/>
    <property type="match status" value="1"/>
</dbReference>
<evidence type="ECO:0000259" key="4">
    <source>
        <dbReference type="PROSITE" id="PS01124"/>
    </source>
</evidence>
<protein>
    <submittedName>
        <fullName evidence="6">Transcriptional regulator, AraC family</fullName>
    </submittedName>
</protein>
<dbReference type="PROSITE" id="PS50110">
    <property type="entry name" value="RESPONSE_REGULATORY"/>
    <property type="match status" value="1"/>
</dbReference>
<keyword evidence="2" id="KW-0238">DNA-binding</keyword>
<dbReference type="SUPFAM" id="SSF52172">
    <property type="entry name" value="CheY-like"/>
    <property type="match status" value="1"/>
</dbReference>
<dbReference type="AlphaFoldDB" id="A0A447I5A4"/>
<evidence type="ECO:0000313" key="6">
    <source>
        <dbReference type="EMBL" id="VDS02435.1"/>
    </source>
</evidence>
<reference evidence="6" key="1">
    <citation type="submission" date="2018-12" db="EMBL/GenBank/DDBJ databases">
        <authorList>
            <person name="Laville E."/>
        </authorList>
    </citation>
    <scope>NUCLEOTIDE SEQUENCE</scope>
</reference>
<dbReference type="PANTHER" id="PTHR43280">
    <property type="entry name" value="ARAC-FAMILY TRANSCRIPTIONAL REGULATOR"/>
    <property type="match status" value="1"/>
</dbReference>
<dbReference type="InterPro" id="IPR011006">
    <property type="entry name" value="CheY-like_superfamily"/>
</dbReference>
<sequence>MKLLIVDDQSTVVQGLLHCTNWAAMGFTVVDTALNAVDAKASLLRQEAEVMLCDIEMPMESGLDLLDWLRQRGMTTRCIFLTAHAEFKYAQEALRLGGFDYIMQPAPYEQVTDAVSRALDNVKEEWAALELQSRGAVFDDQKKEIVETMLRGFLLGNAPGSSLTAFEELSLVPRRERECWVALMQPLRWKQGEEPWELSLLSTAVGNMSSEVFTPLQVLSVTVAIPAEQCLVLVLQSRVGEPLEADYITRQLNYLQSACAQYIHCEAAFYPEGPQPFEQASEIYQKLLQQRSENVALKGGVLLGRPAEKVPEVFRIPQIGAWQKLLQAGCAQAMEQEACQLLDKLTANNQLNSQTLRYFYQDFMQMLFSLPEKKRQDDMFREPEALELYRNGMKTVPDMKALVHYVASVWDSETEENSQSTVEIIMAYIAEHLENELRREELAEAVHLNPDYMARLFKKETGMNLKDYIIQQKMQEAQSLLCTTNLPISLIAAKVGYTNFGHFSTSYKKFYHKTPQEERSAAL</sequence>
<dbReference type="InterPro" id="IPR009057">
    <property type="entry name" value="Homeodomain-like_sf"/>
</dbReference>
<dbReference type="CDD" id="cd17536">
    <property type="entry name" value="REC_YesN-like"/>
    <property type="match status" value="1"/>
</dbReference>
<evidence type="ECO:0000256" key="1">
    <source>
        <dbReference type="ARBA" id="ARBA00023015"/>
    </source>
</evidence>
<dbReference type="EMBL" id="LR131275">
    <property type="protein sequence ID" value="VDS02435.1"/>
    <property type="molecule type" value="Genomic_DNA"/>
</dbReference>
<dbReference type="GO" id="GO:0043565">
    <property type="term" value="F:sequence-specific DNA binding"/>
    <property type="evidence" value="ECO:0007669"/>
    <property type="project" value="InterPro"/>
</dbReference>
<keyword evidence="1" id="KW-0805">Transcription regulation</keyword>
<evidence type="ECO:0000256" key="2">
    <source>
        <dbReference type="ARBA" id="ARBA00023125"/>
    </source>
</evidence>
<keyword evidence="3" id="KW-0804">Transcription</keyword>
<dbReference type="GO" id="GO:0000160">
    <property type="term" value="P:phosphorelay signal transduction system"/>
    <property type="evidence" value="ECO:0007669"/>
    <property type="project" value="InterPro"/>
</dbReference>
<dbReference type="Pfam" id="PF12833">
    <property type="entry name" value="HTH_18"/>
    <property type="match status" value="1"/>
</dbReference>